<protein>
    <submittedName>
        <fullName evidence="1">Uncharacterized protein</fullName>
    </submittedName>
</protein>
<name>A0A7W5ZVE6_9SPHN</name>
<dbReference type="EMBL" id="JACICY010000004">
    <property type="protein sequence ID" value="MBB3860680.1"/>
    <property type="molecule type" value="Genomic_DNA"/>
</dbReference>
<organism evidence="1 2">
    <name type="scientific">Novosphingobium hassiacum</name>
    <dbReference type="NCBI Taxonomy" id="173676"/>
    <lineage>
        <taxon>Bacteria</taxon>
        <taxon>Pseudomonadati</taxon>
        <taxon>Pseudomonadota</taxon>
        <taxon>Alphaproteobacteria</taxon>
        <taxon>Sphingomonadales</taxon>
        <taxon>Sphingomonadaceae</taxon>
        <taxon>Novosphingobium</taxon>
    </lineage>
</organism>
<dbReference type="AlphaFoldDB" id="A0A7W5ZVE6"/>
<dbReference type="Proteomes" id="UP000562395">
    <property type="component" value="Unassembled WGS sequence"/>
</dbReference>
<keyword evidence="2" id="KW-1185">Reference proteome</keyword>
<reference evidence="1 2" key="1">
    <citation type="submission" date="2020-08" db="EMBL/GenBank/DDBJ databases">
        <title>Genomic Encyclopedia of Type Strains, Phase IV (KMG-IV): sequencing the most valuable type-strain genomes for metagenomic binning, comparative biology and taxonomic classification.</title>
        <authorList>
            <person name="Goeker M."/>
        </authorList>
    </citation>
    <scope>NUCLEOTIDE SEQUENCE [LARGE SCALE GENOMIC DNA]</scope>
    <source>
        <strain evidence="1 2">DSM 14552</strain>
    </source>
</reference>
<evidence type="ECO:0000313" key="1">
    <source>
        <dbReference type="EMBL" id="MBB3860680.1"/>
    </source>
</evidence>
<accession>A0A7W5ZVE6</accession>
<evidence type="ECO:0000313" key="2">
    <source>
        <dbReference type="Proteomes" id="UP000562395"/>
    </source>
</evidence>
<comment type="caution">
    <text evidence="1">The sequence shown here is derived from an EMBL/GenBank/DDBJ whole genome shotgun (WGS) entry which is preliminary data.</text>
</comment>
<sequence length="149" mass="16330">MVFSAIADPKLLARFDEWLGNLSAFLRLGISSVLGIGKDEYTLEFRPYGQGVLIPPSPAAPPHEVGLMTLVSAATQEVATDIARYCNPVLLHFPLNADDPLPSFAFPFSPAEVELGRQYEFKLNHVVHLDRPDQLSRLVIETTGEAARG</sequence>
<gene>
    <name evidence="1" type="ORF">GGQ88_001949</name>
</gene>
<proteinExistence type="predicted"/>